<dbReference type="GO" id="GO:0016020">
    <property type="term" value="C:membrane"/>
    <property type="evidence" value="ECO:0007669"/>
    <property type="project" value="InterPro"/>
</dbReference>
<dbReference type="InterPro" id="IPR015919">
    <property type="entry name" value="Cadherin-like_sf"/>
</dbReference>
<dbReference type="EMBL" id="JAIWYP010000012">
    <property type="protein sequence ID" value="KAH3729832.1"/>
    <property type="molecule type" value="Genomic_DNA"/>
</dbReference>
<dbReference type="AlphaFoldDB" id="A0A9D4CSH4"/>
<protein>
    <submittedName>
        <fullName evidence="1">Uncharacterized protein</fullName>
    </submittedName>
</protein>
<name>A0A9D4CSH4_DREPO</name>
<organism evidence="1 2">
    <name type="scientific">Dreissena polymorpha</name>
    <name type="common">Zebra mussel</name>
    <name type="synonym">Mytilus polymorpha</name>
    <dbReference type="NCBI Taxonomy" id="45954"/>
    <lineage>
        <taxon>Eukaryota</taxon>
        <taxon>Metazoa</taxon>
        <taxon>Spiralia</taxon>
        <taxon>Lophotrochozoa</taxon>
        <taxon>Mollusca</taxon>
        <taxon>Bivalvia</taxon>
        <taxon>Autobranchia</taxon>
        <taxon>Heteroconchia</taxon>
        <taxon>Euheterodonta</taxon>
        <taxon>Imparidentia</taxon>
        <taxon>Neoheterodontei</taxon>
        <taxon>Myida</taxon>
        <taxon>Dreissenoidea</taxon>
        <taxon>Dreissenidae</taxon>
        <taxon>Dreissena</taxon>
    </lineage>
</organism>
<accession>A0A9D4CSH4</accession>
<gene>
    <name evidence="1" type="ORF">DPMN_055810</name>
</gene>
<keyword evidence="2" id="KW-1185">Reference proteome</keyword>
<dbReference type="GO" id="GO:0005509">
    <property type="term" value="F:calcium ion binding"/>
    <property type="evidence" value="ECO:0007669"/>
    <property type="project" value="InterPro"/>
</dbReference>
<dbReference type="Proteomes" id="UP000828390">
    <property type="component" value="Unassembled WGS sequence"/>
</dbReference>
<evidence type="ECO:0000313" key="1">
    <source>
        <dbReference type="EMBL" id="KAH3729832.1"/>
    </source>
</evidence>
<proteinExistence type="predicted"/>
<evidence type="ECO:0000313" key="2">
    <source>
        <dbReference type="Proteomes" id="UP000828390"/>
    </source>
</evidence>
<reference evidence="1" key="2">
    <citation type="submission" date="2020-11" db="EMBL/GenBank/DDBJ databases">
        <authorList>
            <person name="McCartney M.A."/>
            <person name="Auch B."/>
            <person name="Kono T."/>
            <person name="Mallez S."/>
            <person name="Becker A."/>
            <person name="Gohl D.M."/>
            <person name="Silverstein K.A.T."/>
            <person name="Koren S."/>
            <person name="Bechman K.B."/>
            <person name="Herman A."/>
            <person name="Abrahante J.E."/>
            <person name="Garbe J."/>
        </authorList>
    </citation>
    <scope>NUCLEOTIDE SEQUENCE</scope>
    <source>
        <strain evidence="1">Duluth1</strain>
        <tissue evidence="1">Whole animal</tissue>
    </source>
</reference>
<sequence>MPPEFHPDTYILYVGNPTEKGLIVGRVRANDSDIGRQRICELFVQNQKTKEHQDTRLRLLFMSSVEMLVQARFH</sequence>
<dbReference type="SUPFAM" id="SSF49313">
    <property type="entry name" value="Cadherin-like"/>
    <property type="match status" value="1"/>
</dbReference>
<comment type="caution">
    <text evidence="1">The sequence shown here is derived from an EMBL/GenBank/DDBJ whole genome shotgun (WGS) entry which is preliminary data.</text>
</comment>
<reference evidence="1" key="1">
    <citation type="journal article" date="2019" name="bioRxiv">
        <title>The Genome of the Zebra Mussel, Dreissena polymorpha: A Resource for Invasive Species Research.</title>
        <authorList>
            <person name="McCartney M.A."/>
            <person name="Auch B."/>
            <person name="Kono T."/>
            <person name="Mallez S."/>
            <person name="Zhang Y."/>
            <person name="Obille A."/>
            <person name="Becker A."/>
            <person name="Abrahante J.E."/>
            <person name="Garbe J."/>
            <person name="Badalamenti J.P."/>
            <person name="Herman A."/>
            <person name="Mangelson H."/>
            <person name="Liachko I."/>
            <person name="Sullivan S."/>
            <person name="Sone E.D."/>
            <person name="Koren S."/>
            <person name="Silverstein K.A.T."/>
            <person name="Beckman K.B."/>
            <person name="Gohl D.M."/>
        </authorList>
    </citation>
    <scope>NUCLEOTIDE SEQUENCE</scope>
    <source>
        <strain evidence="1">Duluth1</strain>
        <tissue evidence="1">Whole animal</tissue>
    </source>
</reference>